<dbReference type="AlphaFoldDB" id="T1JQ65"/>
<dbReference type="PANTHER" id="PTHR12322">
    <property type="entry name" value="DOUBLESEX AND MAB-3 RELATED TRANSCRIPTION FACTOR DMRT"/>
    <property type="match status" value="1"/>
</dbReference>
<dbReference type="InterPro" id="IPR026607">
    <property type="entry name" value="DMRT"/>
</dbReference>
<dbReference type="InterPro" id="IPR001275">
    <property type="entry name" value="DM_DNA-bd"/>
</dbReference>
<dbReference type="PANTHER" id="PTHR12322:SF53">
    <property type="entry name" value="DOUBLESEX-MAB RELATED 11E"/>
    <property type="match status" value="1"/>
</dbReference>
<dbReference type="FunFam" id="4.10.1040.10:FF:000001">
    <property type="entry name" value="doublesex- and mab-3-related transcription factor 1"/>
    <property type="match status" value="1"/>
</dbReference>
<evidence type="ECO:0000256" key="6">
    <source>
        <dbReference type="SAM" id="MobiDB-lite"/>
    </source>
</evidence>
<evidence type="ECO:0000256" key="4">
    <source>
        <dbReference type="ARBA" id="ARBA00023242"/>
    </source>
</evidence>
<evidence type="ECO:0000259" key="7">
    <source>
        <dbReference type="PROSITE" id="PS50809"/>
    </source>
</evidence>
<protein>
    <recommendedName>
        <fullName evidence="7">DM domain-containing protein</fullName>
    </recommendedName>
</protein>
<feature type="DNA-binding region" description="DM" evidence="5">
    <location>
        <begin position="35"/>
        <end position="82"/>
    </location>
</feature>
<evidence type="ECO:0000256" key="2">
    <source>
        <dbReference type="ARBA" id="ARBA00022833"/>
    </source>
</evidence>
<dbReference type="GO" id="GO:0000981">
    <property type="term" value="F:DNA-binding transcription factor activity, RNA polymerase II-specific"/>
    <property type="evidence" value="ECO:0007669"/>
    <property type="project" value="TreeGrafter"/>
</dbReference>
<comment type="subcellular location">
    <subcellularLocation>
        <location evidence="5">Nucleus</location>
    </subcellularLocation>
</comment>
<dbReference type="HOGENOM" id="CLU_2561215_0_0_1"/>
<reference evidence="8" key="2">
    <citation type="submission" date="2015-06" db="UniProtKB">
        <authorList>
            <consortium name="EnsemblMetazoa"/>
        </authorList>
    </citation>
    <scope>IDENTIFICATION</scope>
</reference>
<dbReference type="PROSITE" id="PS50809">
    <property type="entry name" value="DM_2"/>
    <property type="match status" value="1"/>
</dbReference>
<dbReference type="Proteomes" id="UP000015104">
    <property type="component" value="Unassembled WGS sequence"/>
</dbReference>
<dbReference type="SMART" id="SM00301">
    <property type="entry name" value="DM"/>
    <property type="match status" value="1"/>
</dbReference>
<sequence length="82" mass="9321">MTEPLTTQMSNNETVQSGQTDSSNGIKRLLRTPKCARCRNHGVVSCLKGHKKYCRWKECDCPNCLIVLERQKVMAAQVALRR</sequence>
<dbReference type="eggNOG" id="KOG3815">
    <property type="taxonomic scope" value="Eukaryota"/>
</dbReference>
<keyword evidence="9" id="KW-1185">Reference proteome</keyword>
<dbReference type="GO" id="GO:0046872">
    <property type="term" value="F:metal ion binding"/>
    <property type="evidence" value="ECO:0007669"/>
    <property type="project" value="UniProtKB-KW"/>
</dbReference>
<dbReference type="EnsemblMetazoa" id="tetur01g02080.1">
    <property type="protein sequence ID" value="tetur01g02080.1"/>
    <property type="gene ID" value="tetur01g02080"/>
</dbReference>
<name>T1JQ65_TETUR</name>
<feature type="region of interest" description="Disordered" evidence="6">
    <location>
        <begin position="1"/>
        <end position="25"/>
    </location>
</feature>
<evidence type="ECO:0000313" key="8">
    <source>
        <dbReference type="EnsemblMetazoa" id="tetur01g02080.1"/>
    </source>
</evidence>
<keyword evidence="4 5" id="KW-0539">Nucleus</keyword>
<evidence type="ECO:0000256" key="5">
    <source>
        <dbReference type="PROSITE-ProRule" id="PRU00070"/>
    </source>
</evidence>
<dbReference type="STRING" id="32264.T1JQ65"/>
<dbReference type="EMBL" id="CAEY01000437">
    <property type="status" value="NOT_ANNOTATED_CDS"/>
    <property type="molecule type" value="Genomic_DNA"/>
</dbReference>
<reference evidence="9" key="1">
    <citation type="submission" date="2011-08" db="EMBL/GenBank/DDBJ databases">
        <authorList>
            <person name="Rombauts S."/>
        </authorList>
    </citation>
    <scope>NUCLEOTIDE SEQUENCE</scope>
    <source>
        <strain evidence="9">London</strain>
    </source>
</reference>
<evidence type="ECO:0000256" key="3">
    <source>
        <dbReference type="ARBA" id="ARBA00023125"/>
    </source>
</evidence>
<dbReference type="GO" id="GO:0007548">
    <property type="term" value="P:sex differentiation"/>
    <property type="evidence" value="ECO:0007669"/>
    <property type="project" value="TreeGrafter"/>
</dbReference>
<evidence type="ECO:0000313" key="9">
    <source>
        <dbReference type="Proteomes" id="UP000015104"/>
    </source>
</evidence>
<dbReference type="Gene3D" id="4.10.1040.10">
    <property type="entry name" value="DM DNA-binding domain"/>
    <property type="match status" value="1"/>
</dbReference>
<keyword evidence="2 5" id="KW-0862">Zinc</keyword>
<dbReference type="GO" id="GO:0000978">
    <property type="term" value="F:RNA polymerase II cis-regulatory region sequence-specific DNA binding"/>
    <property type="evidence" value="ECO:0007669"/>
    <property type="project" value="TreeGrafter"/>
</dbReference>
<keyword evidence="3 5" id="KW-0238">DNA-binding</keyword>
<accession>T1JQ65</accession>
<organism evidence="8 9">
    <name type="scientific">Tetranychus urticae</name>
    <name type="common">Two-spotted spider mite</name>
    <dbReference type="NCBI Taxonomy" id="32264"/>
    <lineage>
        <taxon>Eukaryota</taxon>
        <taxon>Metazoa</taxon>
        <taxon>Ecdysozoa</taxon>
        <taxon>Arthropoda</taxon>
        <taxon>Chelicerata</taxon>
        <taxon>Arachnida</taxon>
        <taxon>Acari</taxon>
        <taxon>Acariformes</taxon>
        <taxon>Trombidiformes</taxon>
        <taxon>Prostigmata</taxon>
        <taxon>Eleutherengona</taxon>
        <taxon>Raphignathae</taxon>
        <taxon>Tetranychoidea</taxon>
        <taxon>Tetranychidae</taxon>
        <taxon>Tetranychus</taxon>
    </lineage>
</organism>
<dbReference type="GO" id="GO:0005634">
    <property type="term" value="C:nucleus"/>
    <property type="evidence" value="ECO:0007669"/>
    <property type="project" value="UniProtKB-SubCell"/>
</dbReference>
<dbReference type="SUPFAM" id="SSF82927">
    <property type="entry name" value="Cysteine-rich DNA binding domain, (DM domain)"/>
    <property type="match status" value="1"/>
</dbReference>
<dbReference type="Pfam" id="PF00751">
    <property type="entry name" value="DM"/>
    <property type="match status" value="1"/>
</dbReference>
<evidence type="ECO:0000256" key="1">
    <source>
        <dbReference type="ARBA" id="ARBA00022723"/>
    </source>
</evidence>
<proteinExistence type="predicted"/>
<keyword evidence="1 5" id="KW-0479">Metal-binding</keyword>
<dbReference type="PROSITE" id="PS40000">
    <property type="entry name" value="DM_1"/>
    <property type="match status" value="1"/>
</dbReference>
<feature type="domain" description="DM" evidence="7">
    <location>
        <begin position="35"/>
        <end position="82"/>
    </location>
</feature>
<dbReference type="InterPro" id="IPR036407">
    <property type="entry name" value="DM_DNA-bd_sf"/>
</dbReference>